<dbReference type="EMBL" id="JAPFRF010000012">
    <property type="protein sequence ID" value="KAJ7313276.1"/>
    <property type="molecule type" value="Genomic_DNA"/>
</dbReference>
<sequence length="1608" mass="177868">RPGAPGGGMARRRGCGCGWWLRSLWIPLALALEESLMNTKLETADLQWTTYPPDGQWEELSGLDEEQNSVRTFEVCGVREPNQNNWLRTTFVPRSGATHVYAELRFTVVECFSIPQVTRSCKETFNVFFYEADSDLASATFPPWMENPYVKVDTVAAEHLTRKRAGMEASGKVNVKTLRIGPLSKAGFYLAFQDQGACMALLSVRLFYKKCPSVTVNFTLFQETVPRELVMPVAGQCVPHALKVSSRPLSMYCREDGQWAEQTVTDCTCAPGYEASEENTKCRACAVGMFKPSQGEGSCQPCPSYSNSQTPGSSECSCRVGFYRTEKDPVTKPCTTIPSAPRSIVAKINGSVAVLEWSEPLENGGRDDVAYHVLCLECSERQGCQPCHRLAYAPRARGLAERTVTIEGLQPYITYSFQIQAVNGVSEMSHNLPHSESYPGEFTADIWVSSLLSPVPQPVSEIQQMSASPSGSRHLTPLFMLLLSQGVGGPMFVKTSVNRVTLSGLRRGAVYGVQVRARSEAGYGGFGPEKAFQTQGTESGSSTEKLALIVGTAALGTLLVLAVVIVAVVCLRRQGSSRSREAEYSDKPGQYLIGHGTKVYIDPFTYEDPNEAVREFAKEIDVSYVKIEEVIGAGEFGEVCRGLLKVPGKKEIYVAIKTLKGGYTEKQRREFLSEASIMGQFEHPNIIRLDGVITNSVPLNDGQFTPIQLVGMLRGIASGMRYLSDMSYVHRDLAARNILVNSNLVCKVSDFGLSRFLEENSSDPTYTSTLGGKIPIRWTAPEAIAFRKFTSASDVWSYGIVMWEVMSFGERPYWDMSNQDLMLDCWQKERNARPRFAQIVNSLDKLIRNPASLKIISRGNGGGQSHPLLDQRLPHYSSFGSVSDWLRAIKMGCYEENFATAGFTSFELVSQLSTEDLLRIGVTLAGHQKKILSSVQNMRVPSKTGTSGFVKDVHEDSVTISFENNWQPERQIPFGDVRLPPPADYSKEISEGDEVEVYSRANEHEPCGWWLARVRMMKGDFYVIEYAACDAIYNEIVTLERLRAVNPCKVATKCSFFKHTIAVPEDLKEACSNENVHKEFKKAVGANCIFLSSTSSELVILSTNESTIKRASLLGDMHLRSIRTKLMLMSRNEEANKHLETSKQLASAFQEEFTVREDLMGLAIGTHGANIQQARKVLGVTAIELDEETCTFRIYGEAKACKQARSFLEFSEDSVQVPRNLVGKVIGKNGKVIQEIVDKSGVVRVRVEGDNDKRNPREEGMVPFIFVGTRENISNAQALLEYHLSYLQEVEQLRLERLQIDEQLRQIGLGFRPSSSRSEKERGGGGGYTTDESTSSSLHGTRTYGGSYGGRGRGRRAPNSGYATNSDVSVASETESEKRDEYEGPPSGEQRDARLEDGRRRPGVGRGRGPPPAPRGSSSNKYSTSSISSVLKDPDSNPYSLLDNTETDQTADTDASESQPVSNRRRRSRRRRTDEDATMMDGALESDSVSVSENGLEEDSKPQRRNRSRRRRNRGNRVDGSISRDRQPVTVADFISRAESQSRQGPPRKESQEKSTEGNTPKQKGESNSKVANGPSENGEHVAAGGEEEEEEEEEEEVAAATMVNGVS</sequence>
<evidence type="ECO:0000259" key="29">
    <source>
        <dbReference type="PROSITE" id="PS50853"/>
    </source>
</evidence>
<evidence type="ECO:0000256" key="14">
    <source>
        <dbReference type="ARBA" id="ARBA00022840"/>
    </source>
</evidence>
<feature type="domain" description="Eph LBD" evidence="30">
    <location>
        <begin position="33"/>
        <end position="216"/>
    </location>
</feature>
<dbReference type="GO" id="GO:0036464">
    <property type="term" value="C:cytoplasmic ribonucleoprotein granule"/>
    <property type="evidence" value="ECO:0007669"/>
    <property type="project" value="UniProtKB-SubCell"/>
</dbReference>
<dbReference type="InterPro" id="IPR050449">
    <property type="entry name" value="Ephrin_rcpt_TKs"/>
</dbReference>
<evidence type="ECO:0000313" key="33">
    <source>
        <dbReference type="Proteomes" id="UP001142489"/>
    </source>
</evidence>
<evidence type="ECO:0000256" key="15">
    <source>
        <dbReference type="ARBA" id="ARBA00022884"/>
    </source>
</evidence>
<feature type="compositionally biased region" description="Polar residues" evidence="24">
    <location>
        <begin position="1557"/>
        <end position="1571"/>
    </location>
</feature>
<reference evidence="32" key="1">
    <citation type="journal article" date="2023" name="DNA Res.">
        <title>Chromosome-level genome assembly of Phrynocephalus forsythii using third-generation DNA sequencing and Hi-C analysis.</title>
        <authorList>
            <person name="Qi Y."/>
            <person name="Zhao W."/>
            <person name="Zhao Y."/>
            <person name="Niu C."/>
            <person name="Cao S."/>
            <person name="Zhang Y."/>
        </authorList>
    </citation>
    <scope>NUCLEOTIDE SEQUENCE</scope>
    <source>
        <tissue evidence="32">Muscle</tissue>
    </source>
</reference>
<dbReference type="PANTHER" id="PTHR46877">
    <property type="entry name" value="EPH RECEPTOR A5"/>
    <property type="match status" value="1"/>
</dbReference>
<dbReference type="GO" id="GO:0005524">
    <property type="term" value="F:ATP binding"/>
    <property type="evidence" value="ECO:0007669"/>
    <property type="project" value="UniProtKB-UniRule"/>
</dbReference>
<feature type="transmembrane region" description="Helical" evidence="25">
    <location>
        <begin position="546"/>
        <end position="571"/>
    </location>
</feature>
<dbReference type="GO" id="GO:0007411">
    <property type="term" value="P:axon guidance"/>
    <property type="evidence" value="ECO:0007669"/>
    <property type="project" value="TreeGrafter"/>
</dbReference>
<feature type="chain" id="PRO_5040155128" description="receptor protein-tyrosine kinase" evidence="26">
    <location>
        <begin position="32"/>
        <end position="1608"/>
    </location>
</feature>
<keyword evidence="16 25" id="KW-1133">Transmembrane helix</keyword>
<dbReference type="InterPro" id="IPR013783">
    <property type="entry name" value="Ig-like_fold"/>
</dbReference>
<dbReference type="Pfam" id="PF14575">
    <property type="entry name" value="EphA2_TM"/>
    <property type="match status" value="1"/>
</dbReference>
<dbReference type="CDD" id="cd00185">
    <property type="entry name" value="TNFRSF"/>
    <property type="match status" value="1"/>
</dbReference>
<dbReference type="Pfam" id="PF25599">
    <property type="entry name" value="Ephrin_CRD"/>
    <property type="match status" value="1"/>
</dbReference>
<dbReference type="CDD" id="cd22505">
    <property type="entry name" value="KH_I_FXR2_rpt1"/>
    <property type="match status" value="1"/>
</dbReference>
<dbReference type="CDD" id="cd00063">
    <property type="entry name" value="FN3"/>
    <property type="match status" value="2"/>
</dbReference>
<comment type="similarity">
    <text evidence="5">Belongs to the BicC family.</text>
</comment>
<dbReference type="InterPro" id="IPR027936">
    <property type="entry name" value="Eph_TM"/>
</dbReference>
<keyword evidence="15 22" id="KW-0694">RNA-binding</keyword>
<dbReference type="Gene3D" id="2.30.30.140">
    <property type="match status" value="2"/>
</dbReference>
<evidence type="ECO:0000256" key="16">
    <source>
        <dbReference type="ARBA" id="ARBA00022989"/>
    </source>
</evidence>
<comment type="similarity">
    <text evidence="4">Belongs to the FMR1 family.</text>
</comment>
<dbReference type="Pfam" id="PF00041">
    <property type="entry name" value="fn3"/>
    <property type="match status" value="1"/>
</dbReference>
<dbReference type="InterPro" id="IPR032172">
    <property type="entry name" value="FXR1_C1"/>
</dbReference>
<comment type="caution">
    <text evidence="32">The sequence shown here is derived from an EMBL/GenBank/DDBJ whole genome shotgun (WGS) entry which is preliminary data.</text>
</comment>
<evidence type="ECO:0000256" key="7">
    <source>
        <dbReference type="ARBA" id="ARBA00022490"/>
    </source>
</evidence>
<keyword evidence="13" id="KW-0418">Kinase</keyword>
<dbReference type="SUPFAM" id="SSF56112">
    <property type="entry name" value="Protein kinase-like (PK-like)"/>
    <property type="match status" value="1"/>
</dbReference>
<dbReference type="FunFam" id="3.30.1370.10:FF:000004">
    <property type="entry name" value="Fragile X mental retardation 1, isoform CRA_e"/>
    <property type="match status" value="1"/>
</dbReference>
<dbReference type="InterPro" id="IPR004087">
    <property type="entry name" value="KH_dom"/>
</dbReference>
<proteinExistence type="inferred from homology"/>
<dbReference type="InterPro" id="IPR036116">
    <property type="entry name" value="FN3_sf"/>
</dbReference>
<dbReference type="CDD" id="cd22511">
    <property type="entry name" value="KH_I_FXR2_rpt3"/>
    <property type="match status" value="1"/>
</dbReference>
<accession>A0A9Q0XFH1</accession>
<dbReference type="Pfam" id="PF16096">
    <property type="entry name" value="FXR_C1"/>
    <property type="match status" value="1"/>
</dbReference>
<dbReference type="SMART" id="SM00615">
    <property type="entry name" value="EPH_lbd"/>
    <property type="match status" value="1"/>
</dbReference>
<dbReference type="FunFam" id="1.10.150.50:FF:000001">
    <property type="entry name" value="Ephrin type-A receptor 5"/>
    <property type="match status" value="1"/>
</dbReference>
<feature type="domain" description="Fibronectin type-III" evidence="29">
    <location>
        <begin position="337"/>
        <end position="446"/>
    </location>
</feature>
<dbReference type="FunFam" id="2.10.50.10:FF:000001">
    <property type="entry name" value="Ephrin type-A receptor 5"/>
    <property type="match status" value="1"/>
</dbReference>
<dbReference type="SMART" id="SM00060">
    <property type="entry name" value="FN3"/>
    <property type="match status" value="2"/>
</dbReference>
<dbReference type="FunFam" id="2.60.120.260:FF:000071">
    <property type="entry name" value="Ephrin type-B receptor 4"/>
    <property type="match status" value="1"/>
</dbReference>
<dbReference type="PROSITE" id="PS00109">
    <property type="entry name" value="PROTEIN_KINASE_TYR"/>
    <property type="match status" value="1"/>
</dbReference>
<dbReference type="SUPFAM" id="SSF47769">
    <property type="entry name" value="SAM/Pointed domain"/>
    <property type="match status" value="1"/>
</dbReference>
<evidence type="ECO:0000259" key="30">
    <source>
        <dbReference type="PROSITE" id="PS51550"/>
    </source>
</evidence>
<dbReference type="InterPro" id="IPR022034">
    <property type="entry name" value="FMR1-like_C_core"/>
</dbReference>
<feature type="compositionally biased region" description="Low complexity" evidence="24">
    <location>
        <begin position="1415"/>
        <end position="1429"/>
    </location>
</feature>
<dbReference type="GO" id="GO:0003723">
    <property type="term" value="F:RNA binding"/>
    <property type="evidence" value="ECO:0007669"/>
    <property type="project" value="UniProtKB-UniRule"/>
</dbReference>
<feature type="non-terminal residue" evidence="32">
    <location>
        <position position="1608"/>
    </location>
</feature>
<dbReference type="SUPFAM" id="SSF57184">
    <property type="entry name" value="Growth factor receptor domain"/>
    <property type="match status" value="1"/>
</dbReference>
<dbReference type="FunFam" id="2.30.30.140:FF:000080">
    <property type="entry name" value="Fragile X mental retardation protein 1 B"/>
    <property type="match status" value="1"/>
</dbReference>
<dbReference type="InterPro" id="IPR008979">
    <property type="entry name" value="Galactose-bd-like_sf"/>
</dbReference>
<dbReference type="SMART" id="SM00322">
    <property type="entry name" value="KH"/>
    <property type="match status" value="2"/>
</dbReference>
<dbReference type="InterPro" id="IPR011009">
    <property type="entry name" value="Kinase-like_dom_sf"/>
</dbReference>
<dbReference type="GO" id="GO:0012505">
    <property type="term" value="C:endomembrane system"/>
    <property type="evidence" value="ECO:0007669"/>
    <property type="project" value="UniProtKB-SubCell"/>
</dbReference>
<dbReference type="GO" id="GO:0030425">
    <property type="term" value="C:dendrite"/>
    <property type="evidence" value="ECO:0007669"/>
    <property type="project" value="TreeGrafter"/>
</dbReference>
<dbReference type="SUPFAM" id="SSF49265">
    <property type="entry name" value="Fibronectin type III"/>
    <property type="match status" value="1"/>
</dbReference>
<dbReference type="FunFam" id="3.30.1370.10:FF:000017">
    <property type="entry name" value="Fragile X mental retardation syndrome-related protein 1"/>
    <property type="match status" value="1"/>
</dbReference>
<dbReference type="InterPro" id="IPR009030">
    <property type="entry name" value="Growth_fac_rcpt_cys_sf"/>
</dbReference>
<evidence type="ECO:0000259" key="28">
    <source>
        <dbReference type="PROSITE" id="PS50105"/>
    </source>
</evidence>
<dbReference type="SMART" id="SM01411">
    <property type="entry name" value="Ephrin_rec_like"/>
    <property type="match status" value="1"/>
</dbReference>
<evidence type="ECO:0000256" key="12">
    <source>
        <dbReference type="ARBA" id="ARBA00022741"/>
    </source>
</evidence>
<dbReference type="FunFam" id="1.10.510.10:FF:001512">
    <property type="entry name" value="Receptor tyrosine-protein kinase erbB-2"/>
    <property type="match status" value="1"/>
</dbReference>
<dbReference type="PROSITE" id="PS50853">
    <property type="entry name" value="FN3"/>
    <property type="match status" value="1"/>
</dbReference>
<feature type="compositionally biased region" description="Acidic residues" evidence="24">
    <location>
        <begin position="1586"/>
        <end position="1598"/>
    </location>
</feature>
<evidence type="ECO:0000256" key="26">
    <source>
        <dbReference type="SAM" id="SignalP"/>
    </source>
</evidence>
<dbReference type="InterPro" id="IPR008395">
    <property type="entry name" value="Agenet-like_dom"/>
</dbReference>
<dbReference type="GO" id="GO:0005005">
    <property type="term" value="F:transmembrane-ephrin receptor activity"/>
    <property type="evidence" value="ECO:0007669"/>
    <property type="project" value="TreeGrafter"/>
</dbReference>
<dbReference type="InterPro" id="IPR041560">
    <property type="entry name" value="Tudor_FRM1"/>
</dbReference>
<dbReference type="Gene3D" id="2.60.40.1770">
    <property type="entry name" value="ephrin a2 ectodomain"/>
    <property type="match status" value="1"/>
</dbReference>
<feature type="compositionally biased region" description="Basic residues" evidence="24">
    <location>
        <begin position="1503"/>
        <end position="1515"/>
    </location>
</feature>
<keyword evidence="9 25" id="KW-0812">Transmembrane</keyword>
<feature type="domain" description="Agenet-like" evidence="31">
    <location>
        <begin position="938"/>
        <end position="980"/>
    </location>
</feature>
<dbReference type="PROSITE" id="PS51550">
    <property type="entry name" value="EPH_LBD"/>
    <property type="match status" value="1"/>
</dbReference>
<evidence type="ECO:0000256" key="18">
    <source>
        <dbReference type="ARBA" id="ARBA00023137"/>
    </source>
</evidence>
<feature type="region of interest" description="Disordered" evidence="24">
    <location>
        <begin position="1311"/>
        <end position="1608"/>
    </location>
</feature>
<dbReference type="InterPro" id="IPR047422">
    <property type="entry name" value="KH_I_FXR2_rpt1"/>
</dbReference>
<evidence type="ECO:0000256" key="11">
    <source>
        <dbReference type="ARBA" id="ARBA00022737"/>
    </source>
</evidence>
<gene>
    <name evidence="32" type="ORF">JRQ81_004561</name>
</gene>
<dbReference type="Proteomes" id="UP001142489">
    <property type="component" value="Unassembled WGS sequence"/>
</dbReference>
<dbReference type="Pfam" id="PF18336">
    <property type="entry name" value="Tudor_FRX1"/>
    <property type="match status" value="1"/>
</dbReference>
<dbReference type="InterPro" id="IPR040472">
    <property type="entry name" value="FMRP_KH0"/>
</dbReference>
<evidence type="ECO:0000313" key="32">
    <source>
        <dbReference type="EMBL" id="KAJ7313276.1"/>
    </source>
</evidence>
<dbReference type="Gene3D" id="3.30.200.20">
    <property type="entry name" value="Phosphorylase Kinase, domain 1"/>
    <property type="match status" value="1"/>
</dbReference>
<keyword evidence="12 23" id="KW-0547">Nucleotide-binding</keyword>
<dbReference type="InterPro" id="IPR004088">
    <property type="entry name" value="KH_dom_type_1"/>
</dbReference>
<dbReference type="Pfam" id="PF05641">
    <property type="entry name" value="Agenet"/>
    <property type="match status" value="1"/>
</dbReference>
<feature type="domain" description="Protein kinase" evidence="27">
    <location>
        <begin position="625"/>
        <end position="869"/>
    </location>
</feature>
<dbReference type="PRINTS" id="PR00109">
    <property type="entry name" value="TYRKINASE"/>
</dbReference>
<evidence type="ECO:0000256" key="25">
    <source>
        <dbReference type="SAM" id="Phobius"/>
    </source>
</evidence>
<dbReference type="Pfam" id="PF17904">
    <property type="entry name" value="KH_9"/>
    <property type="match status" value="1"/>
</dbReference>
<protein>
    <recommendedName>
        <fullName evidence="6">receptor protein-tyrosine kinase</fullName>
        <ecNumber evidence="6">2.7.10.1</ecNumber>
    </recommendedName>
</protein>
<dbReference type="FunFam" id="2.30.30.140:FF:000001">
    <property type="entry name" value="Fragile X mental retardation 1, isoform CRA_e"/>
    <property type="match status" value="1"/>
</dbReference>
<keyword evidence="11" id="KW-0677">Repeat</keyword>
<dbReference type="PANTHER" id="PTHR46877:SF19">
    <property type="entry name" value="RECEPTOR PROTEIN-TYROSINE KINASE"/>
    <property type="match status" value="1"/>
</dbReference>
<evidence type="ECO:0000256" key="20">
    <source>
        <dbReference type="ARBA" id="ARBA00023180"/>
    </source>
</evidence>
<dbReference type="InterPro" id="IPR001245">
    <property type="entry name" value="Ser-Thr/Tyr_kinase_cat_dom"/>
</dbReference>
<dbReference type="PROSITE" id="PS00790">
    <property type="entry name" value="RECEPTOR_TYR_KIN_V_1"/>
    <property type="match status" value="1"/>
</dbReference>
<dbReference type="SMART" id="SM00454">
    <property type="entry name" value="SAM"/>
    <property type="match status" value="1"/>
</dbReference>
<dbReference type="Pfam" id="PF12235">
    <property type="entry name" value="FXMRP1_C_core"/>
    <property type="match status" value="1"/>
</dbReference>
<evidence type="ECO:0000259" key="31">
    <source>
        <dbReference type="PROSITE" id="PS51641"/>
    </source>
</evidence>
<evidence type="ECO:0000256" key="10">
    <source>
        <dbReference type="ARBA" id="ARBA00022729"/>
    </source>
</evidence>
<dbReference type="InterPro" id="IPR013761">
    <property type="entry name" value="SAM/pointed_sf"/>
</dbReference>
<evidence type="ECO:0000256" key="6">
    <source>
        <dbReference type="ARBA" id="ARBA00011902"/>
    </source>
</evidence>
<evidence type="ECO:0000256" key="3">
    <source>
        <dbReference type="ARBA" id="ARBA00004479"/>
    </source>
</evidence>
<evidence type="ECO:0000256" key="9">
    <source>
        <dbReference type="ARBA" id="ARBA00022692"/>
    </source>
</evidence>
<dbReference type="InterPro" id="IPR036612">
    <property type="entry name" value="KH_dom_type_1_sf"/>
</dbReference>
<evidence type="ECO:0000256" key="24">
    <source>
        <dbReference type="SAM" id="MobiDB-lite"/>
    </source>
</evidence>
<dbReference type="PROSITE" id="PS50011">
    <property type="entry name" value="PROTEIN_KINASE_DOM"/>
    <property type="match status" value="1"/>
</dbReference>
<dbReference type="PROSITE" id="PS50084">
    <property type="entry name" value="KH_TYPE_1"/>
    <property type="match status" value="2"/>
</dbReference>
<evidence type="ECO:0000256" key="22">
    <source>
        <dbReference type="PROSITE-ProRule" id="PRU00117"/>
    </source>
</evidence>
<dbReference type="Gene3D" id="2.60.40.10">
    <property type="entry name" value="Immunoglobulins"/>
    <property type="match status" value="1"/>
</dbReference>
<dbReference type="Pfam" id="PF00013">
    <property type="entry name" value="KH_1"/>
    <property type="match status" value="2"/>
</dbReference>
<evidence type="ECO:0000256" key="13">
    <source>
        <dbReference type="ARBA" id="ARBA00022777"/>
    </source>
</evidence>
<evidence type="ECO:0000256" key="17">
    <source>
        <dbReference type="ARBA" id="ARBA00023136"/>
    </source>
</evidence>
<dbReference type="SMART" id="SM00219">
    <property type="entry name" value="TyrKc"/>
    <property type="match status" value="1"/>
</dbReference>
<dbReference type="Pfam" id="PF07647">
    <property type="entry name" value="SAM_2"/>
    <property type="match status" value="1"/>
</dbReference>
<keyword evidence="7" id="KW-0963">Cytoplasm</keyword>
<dbReference type="InterPro" id="IPR020635">
    <property type="entry name" value="Tyr_kinase_cat_dom"/>
</dbReference>
<dbReference type="Gene3D" id="2.10.50.10">
    <property type="entry name" value="Tumor Necrosis Factor Receptor, subunit A, domain 2"/>
    <property type="match status" value="1"/>
</dbReference>
<evidence type="ECO:0000256" key="8">
    <source>
        <dbReference type="ARBA" id="ARBA00022679"/>
    </source>
</evidence>
<dbReference type="Pfam" id="PF07699">
    <property type="entry name" value="Ephrin_rec_like"/>
    <property type="match status" value="1"/>
</dbReference>
<keyword evidence="20" id="KW-0325">Glycoprotein</keyword>
<keyword evidence="33" id="KW-1185">Reference proteome</keyword>
<feature type="binding site" evidence="23">
    <location>
        <position position="657"/>
    </location>
    <ligand>
        <name>ATP</name>
        <dbReference type="ChEBI" id="CHEBI:30616"/>
    </ligand>
</feature>
<feature type="compositionally biased region" description="Acidic residues" evidence="24">
    <location>
        <begin position="1445"/>
        <end position="1455"/>
    </location>
</feature>
<dbReference type="InterPro" id="IPR011641">
    <property type="entry name" value="Tyr-kin_ephrin_A/B_rcpt-like"/>
</dbReference>
<feature type="compositionally biased region" description="Polar residues" evidence="24">
    <location>
        <begin position="1361"/>
        <end position="1373"/>
    </location>
</feature>
<organism evidence="32 33">
    <name type="scientific">Phrynocephalus forsythii</name>
    <dbReference type="NCBI Taxonomy" id="171643"/>
    <lineage>
        <taxon>Eukaryota</taxon>
        <taxon>Metazoa</taxon>
        <taxon>Chordata</taxon>
        <taxon>Craniata</taxon>
        <taxon>Vertebrata</taxon>
        <taxon>Euteleostomi</taxon>
        <taxon>Lepidosauria</taxon>
        <taxon>Squamata</taxon>
        <taxon>Bifurcata</taxon>
        <taxon>Unidentata</taxon>
        <taxon>Episquamata</taxon>
        <taxon>Toxicofera</taxon>
        <taxon>Iguania</taxon>
        <taxon>Acrodonta</taxon>
        <taxon>Agamidae</taxon>
        <taxon>Agaminae</taxon>
        <taxon>Phrynocephalus</taxon>
    </lineage>
</organism>
<dbReference type="PROSITE" id="PS51641">
    <property type="entry name" value="AGENET_LIKE"/>
    <property type="match status" value="2"/>
</dbReference>
<keyword evidence="19" id="KW-0675">Receptor</keyword>
<dbReference type="Pfam" id="PF01404">
    <property type="entry name" value="Ephrin_lbd"/>
    <property type="match status" value="1"/>
</dbReference>
<feature type="compositionally biased region" description="Low complexity" evidence="24">
    <location>
        <begin position="1329"/>
        <end position="1345"/>
    </location>
</feature>
<dbReference type="Pfam" id="PF07714">
    <property type="entry name" value="PK_Tyr_Ser-Thr"/>
    <property type="match status" value="1"/>
</dbReference>
<evidence type="ECO:0000256" key="1">
    <source>
        <dbReference type="ARBA" id="ARBA00004308"/>
    </source>
</evidence>
<keyword evidence="8" id="KW-0808">Transferase</keyword>
<feature type="domain" description="Agenet-like" evidence="31">
    <location>
        <begin position="993"/>
        <end position="1045"/>
    </location>
</feature>
<dbReference type="InterPro" id="IPR000719">
    <property type="entry name" value="Prot_kinase_dom"/>
</dbReference>
<keyword evidence="10 26" id="KW-0732">Signal</keyword>
<dbReference type="SUPFAM" id="SSF54791">
    <property type="entry name" value="Eukaryotic type KH-domain (KH-domain type I)"/>
    <property type="match status" value="2"/>
</dbReference>
<evidence type="ECO:0000256" key="19">
    <source>
        <dbReference type="ARBA" id="ARBA00023170"/>
    </source>
</evidence>
<keyword evidence="14 23" id="KW-0067">ATP-binding</keyword>
<dbReference type="PROSITE" id="PS00107">
    <property type="entry name" value="PROTEIN_KINASE_ATP"/>
    <property type="match status" value="1"/>
</dbReference>
<feature type="domain" description="SAM" evidence="28">
    <location>
        <begin position="877"/>
        <end position="941"/>
    </location>
</feature>
<comment type="catalytic activity">
    <reaction evidence="21">
        <text>L-tyrosyl-[protein] + ATP = O-phospho-L-tyrosyl-[protein] + ADP + H(+)</text>
        <dbReference type="Rhea" id="RHEA:10596"/>
        <dbReference type="Rhea" id="RHEA-COMP:10136"/>
        <dbReference type="Rhea" id="RHEA-COMP:20101"/>
        <dbReference type="ChEBI" id="CHEBI:15378"/>
        <dbReference type="ChEBI" id="CHEBI:30616"/>
        <dbReference type="ChEBI" id="CHEBI:46858"/>
        <dbReference type="ChEBI" id="CHEBI:61978"/>
        <dbReference type="ChEBI" id="CHEBI:456216"/>
        <dbReference type="EC" id="2.7.10.1"/>
    </reaction>
</comment>
<dbReference type="SUPFAM" id="SSF49785">
    <property type="entry name" value="Galactose-binding domain-like"/>
    <property type="match status" value="1"/>
</dbReference>
<evidence type="ECO:0000259" key="27">
    <source>
        <dbReference type="PROSITE" id="PS50011"/>
    </source>
</evidence>
<comment type="subcellular location">
    <subcellularLocation>
        <location evidence="2">Cytoplasm</location>
        <location evidence="2">Cytoplasmic ribonucleoprotein granule</location>
    </subcellularLocation>
    <subcellularLocation>
        <location evidence="1">Endomembrane system</location>
    </subcellularLocation>
    <subcellularLocation>
        <location evidence="3">Membrane</location>
        <topology evidence="3">Single-pass type I membrane protein</topology>
    </subcellularLocation>
</comment>
<feature type="signal peptide" evidence="26">
    <location>
        <begin position="1"/>
        <end position="31"/>
    </location>
</feature>
<dbReference type="Gene3D" id="3.30.1370.10">
    <property type="entry name" value="K Homology domain, type 1"/>
    <property type="match status" value="2"/>
</dbReference>
<keyword evidence="17 25" id="KW-0472">Membrane</keyword>
<dbReference type="InterPro" id="IPR017441">
    <property type="entry name" value="Protein_kinase_ATP_BS"/>
</dbReference>
<dbReference type="Gene3D" id="1.10.510.10">
    <property type="entry name" value="Transferase(Phosphotransferase) domain 1"/>
    <property type="match status" value="1"/>
</dbReference>
<keyword evidence="18" id="KW-0829">Tyrosine-protein kinase</keyword>
<dbReference type="EC" id="2.7.10.1" evidence="6"/>
<dbReference type="InterPro" id="IPR003961">
    <property type="entry name" value="FN3_dom"/>
</dbReference>
<evidence type="ECO:0000256" key="21">
    <source>
        <dbReference type="ARBA" id="ARBA00051243"/>
    </source>
</evidence>
<evidence type="ECO:0000256" key="23">
    <source>
        <dbReference type="PROSITE-ProRule" id="PRU10141"/>
    </source>
</evidence>
<evidence type="ECO:0000256" key="5">
    <source>
        <dbReference type="ARBA" id="ARBA00007662"/>
    </source>
</evidence>
<dbReference type="FunFam" id="3.30.200.20:FF:000001">
    <property type="entry name" value="Ephrin type-A receptor 5"/>
    <property type="match status" value="1"/>
</dbReference>
<dbReference type="InterPro" id="IPR001660">
    <property type="entry name" value="SAM"/>
</dbReference>
<feature type="compositionally biased region" description="Basic and acidic residues" evidence="24">
    <location>
        <begin position="1547"/>
        <end position="1556"/>
    </location>
</feature>
<dbReference type="FunFam" id="2.60.40.10:FF:000059">
    <property type="entry name" value="Ephrin type-A receptor 6"/>
    <property type="match status" value="1"/>
</dbReference>
<dbReference type="InterPro" id="IPR008266">
    <property type="entry name" value="Tyr_kinase_AS"/>
</dbReference>
<dbReference type="GO" id="GO:0050793">
    <property type="term" value="P:regulation of developmental process"/>
    <property type="evidence" value="ECO:0007669"/>
    <property type="project" value="UniProtKB-ARBA"/>
</dbReference>
<dbReference type="Gene3D" id="1.10.150.50">
    <property type="entry name" value="Transcription Factor, Ets-1"/>
    <property type="match status" value="1"/>
</dbReference>
<dbReference type="PROSITE" id="PS50105">
    <property type="entry name" value="SAM_DOMAIN"/>
    <property type="match status" value="1"/>
</dbReference>
<evidence type="ECO:0000256" key="4">
    <source>
        <dbReference type="ARBA" id="ARBA00006633"/>
    </source>
</evidence>
<dbReference type="InterPro" id="IPR001090">
    <property type="entry name" value="Ephrin_rcpt_lig-bd_dom"/>
</dbReference>
<feature type="compositionally biased region" description="Basic and acidic residues" evidence="24">
    <location>
        <begin position="1389"/>
        <end position="1400"/>
    </location>
</feature>
<evidence type="ECO:0000256" key="2">
    <source>
        <dbReference type="ARBA" id="ARBA00004331"/>
    </source>
</evidence>
<dbReference type="GO" id="GO:0005886">
    <property type="term" value="C:plasma membrane"/>
    <property type="evidence" value="ECO:0007669"/>
    <property type="project" value="TreeGrafter"/>
</dbReference>
<dbReference type="Gene3D" id="2.60.120.260">
    <property type="entry name" value="Galactose-binding domain-like"/>
    <property type="match status" value="1"/>
</dbReference>
<name>A0A9Q0XFH1_9SAUR</name>
<dbReference type="InterPro" id="IPR001426">
    <property type="entry name" value="Tyr_kinase_rcpt_V_CS"/>
</dbReference>
<dbReference type="OrthoDB" id="4062651at2759"/>